<comment type="caution">
    <text evidence="1">The sequence shown here is derived from an EMBL/GenBank/DDBJ whole genome shotgun (WGS) entry which is preliminary data.</text>
</comment>
<accession>A0A7X2IYC2</accession>
<dbReference type="EMBL" id="WKKI01000009">
    <property type="protein sequence ID" value="MRX71936.1"/>
    <property type="molecule type" value="Genomic_DNA"/>
</dbReference>
<keyword evidence="2" id="KW-1185">Reference proteome</keyword>
<dbReference type="Gene3D" id="2.60.120.580">
    <property type="entry name" value="Acetamidase/Formamidase-like domains"/>
    <property type="match status" value="1"/>
</dbReference>
<protein>
    <submittedName>
        <fullName evidence="1">Acetamidase</fullName>
    </submittedName>
</protein>
<gene>
    <name evidence="1" type="ORF">GJU40_07085</name>
</gene>
<dbReference type="Pfam" id="PF03069">
    <property type="entry name" value="FmdA_AmdA"/>
    <property type="match status" value="2"/>
</dbReference>
<dbReference type="OrthoDB" id="9811740at2"/>
<sequence>MKKIHQIEIKDQHLQGSISRNYEPILAVNSGDTVQFTAIDIGWGYSSQQGEEREIFQSRERENFWGHPVLGPIYVNGARPGDVLEVKIDQLTPGWYGWNTAGGKFNWQNEQLELTKKEARLDWLLNREKMTGSSSIGEWGFEVSLKPFLGFLAVSPSEEGVFSTVPPNYWGGNIDCKELTEGSTLYLPVSADGALFTAGDGHARQGDGEISGQAIECPMDDVYLTLNIVRDMELRLPASSTSEGWLTFGFHEDLNTAAASAMNSMVDYISNKFTINRAEAAALASATVDLRITQVVNGVKGVHAVLPFDAVK</sequence>
<name>A0A7X2IYC2_9BACI</name>
<dbReference type="GO" id="GO:0016811">
    <property type="term" value="F:hydrolase activity, acting on carbon-nitrogen (but not peptide) bonds, in linear amides"/>
    <property type="evidence" value="ECO:0007669"/>
    <property type="project" value="InterPro"/>
</dbReference>
<proteinExistence type="predicted"/>
<evidence type="ECO:0000313" key="2">
    <source>
        <dbReference type="Proteomes" id="UP000448867"/>
    </source>
</evidence>
<dbReference type="PANTHER" id="PTHR31891:SF1">
    <property type="entry name" value="FORMAMIDASE C869.04-RELATED"/>
    <property type="match status" value="1"/>
</dbReference>
<dbReference type="Proteomes" id="UP000448867">
    <property type="component" value="Unassembled WGS sequence"/>
</dbReference>
<dbReference type="AlphaFoldDB" id="A0A7X2IYC2"/>
<reference evidence="1 2" key="1">
    <citation type="submission" date="2019-11" db="EMBL/GenBank/DDBJ databases">
        <title>Bacillus lacus genome.</title>
        <authorList>
            <person name="Allen C.J."/>
            <person name="Newman J.D."/>
        </authorList>
    </citation>
    <scope>NUCLEOTIDE SEQUENCE [LARGE SCALE GENOMIC DNA]</scope>
    <source>
        <strain evidence="1 2">KCTC 33946</strain>
    </source>
</reference>
<dbReference type="InterPro" id="IPR004304">
    <property type="entry name" value="FmdA_AmdA"/>
</dbReference>
<dbReference type="PANTHER" id="PTHR31891">
    <property type="entry name" value="FORMAMIDASE C869.04-RELATED"/>
    <property type="match status" value="1"/>
</dbReference>
<organism evidence="1 2">
    <name type="scientific">Metabacillus lacus</name>
    <dbReference type="NCBI Taxonomy" id="1983721"/>
    <lineage>
        <taxon>Bacteria</taxon>
        <taxon>Bacillati</taxon>
        <taxon>Bacillota</taxon>
        <taxon>Bacilli</taxon>
        <taxon>Bacillales</taxon>
        <taxon>Bacillaceae</taxon>
        <taxon>Metabacillus</taxon>
    </lineage>
</organism>
<evidence type="ECO:0000313" key="1">
    <source>
        <dbReference type="EMBL" id="MRX71936.1"/>
    </source>
</evidence>
<dbReference type="SUPFAM" id="SSF141130">
    <property type="entry name" value="Acetamidase/Formamidase-like"/>
    <property type="match status" value="1"/>
</dbReference>
<dbReference type="Gene3D" id="3.10.28.20">
    <property type="entry name" value="Acetamidase/Formamidase-like domains"/>
    <property type="match status" value="1"/>
</dbReference>
<dbReference type="RefSeq" id="WP_154307078.1">
    <property type="nucleotide sequence ID" value="NZ_WKKI01000009.1"/>
</dbReference>